<organism evidence="2 3">
    <name type="scientific">Pleurodeles waltl</name>
    <name type="common">Iberian ribbed newt</name>
    <dbReference type="NCBI Taxonomy" id="8319"/>
    <lineage>
        <taxon>Eukaryota</taxon>
        <taxon>Metazoa</taxon>
        <taxon>Chordata</taxon>
        <taxon>Craniata</taxon>
        <taxon>Vertebrata</taxon>
        <taxon>Euteleostomi</taxon>
        <taxon>Amphibia</taxon>
        <taxon>Batrachia</taxon>
        <taxon>Caudata</taxon>
        <taxon>Salamandroidea</taxon>
        <taxon>Salamandridae</taxon>
        <taxon>Pleurodelinae</taxon>
        <taxon>Pleurodeles</taxon>
    </lineage>
</organism>
<comment type="caution">
    <text evidence="2">The sequence shown here is derived from an EMBL/GenBank/DDBJ whole genome shotgun (WGS) entry which is preliminary data.</text>
</comment>
<dbReference type="AlphaFoldDB" id="A0AAV7WF89"/>
<name>A0AAV7WF89_PLEWA</name>
<keyword evidence="3" id="KW-1185">Reference proteome</keyword>
<evidence type="ECO:0000313" key="2">
    <source>
        <dbReference type="EMBL" id="KAJ1211671.1"/>
    </source>
</evidence>
<gene>
    <name evidence="2" type="ORF">NDU88_007028</name>
</gene>
<dbReference type="Proteomes" id="UP001066276">
    <property type="component" value="Chromosome 1_2"/>
</dbReference>
<proteinExistence type="predicted"/>
<reference evidence="2" key="1">
    <citation type="journal article" date="2022" name="bioRxiv">
        <title>Sequencing and chromosome-scale assembly of the giantPleurodeles waltlgenome.</title>
        <authorList>
            <person name="Brown T."/>
            <person name="Elewa A."/>
            <person name="Iarovenko S."/>
            <person name="Subramanian E."/>
            <person name="Araus A.J."/>
            <person name="Petzold A."/>
            <person name="Susuki M."/>
            <person name="Suzuki K.-i.T."/>
            <person name="Hayashi T."/>
            <person name="Toyoda A."/>
            <person name="Oliveira C."/>
            <person name="Osipova E."/>
            <person name="Leigh N.D."/>
            <person name="Simon A."/>
            <person name="Yun M.H."/>
        </authorList>
    </citation>
    <scope>NUCLEOTIDE SEQUENCE</scope>
    <source>
        <strain evidence="2">20211129_DDA</strain>
        <tissue evidence="2">Liver</tissue>
    </source>
</reference>
<accession>A0AAV7WF89</accession>
<sequence length="153" mass="16372">MYFADAGPRRLPFPGRDGDTSGCSVQHLIQVLRQGALKRHRASCISRDACQDGRDAPLRRSPDNSAELGANLCEHKVPVLHSSGYGLPPGAQGRFGRRHVSSLTVNALTGWSFHVQDARSLPRSPVLPGERSPEAEAALSAEGSVTGYLNMAS</sequence>
<evidence type="ECO:0000313" key="3">
    <source>
        <dbReference type="Proteomes" id="UP001066276"/>
    </source>
</evidence>
<evidence type="ECO:0000256" key="1">
    <source>
        <dbReference type="SAM" id="MobiDB-lite"/>
    </source>
</evidence>
<feature type="region of interest" description="Disordered" evidence="1">
    <location>
        <begin position="1"/>
        <end position="20"/>
    </location>
</feature>
<dbReference type="EMBL" id="JANPWB010000002">
    <property type="protein sequence ID" value="KAJ1211671.1"/>
    <property type="molecule type" value="Genomic_DNA"/>
</dbReference>
<protein>
    <submittedName>
        <fullName evidence="2">Uncharacterized protein</fullName>
    </submittedName>
</protein>